<evidence type="ECO:0000256" key="1">
    <source>
        <dbReference type="SAM" id="MobiDB-lite"/>
    </source>
</evidence>
<feature type="compositionally biased region" description="Basic and acidic residues" evidence="1">
    <location>
        <begin position="163"/>
        <end position="176"/>
    </location>
</feature>
<protein>
    <submittedName>
        <fullName evidence="3">Uncharacterized protein</fullName>
    </submittedName>
</protein>
<feature type="compositionally biased region" description="Basic and acidic residues" evidence="1">
    <location>
        <begin position="525"/>
        <end position="538"/>
    </location>
</feature>
<feature type="region of interest" description="Disordered" evidence="1">
    <location>
        <begin position="230"/>
        <end position="253"/>
    </location>
</feature>
<feature type="compositionally biased region" description="Polar residues" evidence="1">
    <location>
        <begin position="691"/>
        <end position="703"/>
    </location>
</feature>
<dbReference type="InterPro" id="IPR038769">
    <property type="entry name" value="MTC4"/>
</dbReference>
<sequence length="1296" mass="142339">MASALSTPPSDPRHSTSSQPSQSSSTTLHSAHDPHRHDHADPTTTKRRKLLGRVDAPSAAAHNTDTRPQGLLGADLGERDKRRRLPRRPGGFLLDAALPGSSARRRSRETRAEESEKRAGSRHLSKSPSSHDGSRRAYSRGSSSRSRPLSGDTDVGPSSNGHAPEEHGARTPENRQAKAQVMAGLGIDVDGANEYGETAVSPANAGIDPAQIINMALNLSESRRRNLGHGQLAAPSMPRSRRGTASGIGPNTPMQGSFYDYGVGGSLKQHLQQQRRISRNMSPTGGRLSTPGSRHVSMPSPNALMDTSLGPQHGYTFTAATLSRAEKAKTYVELGAEYRRLLQNLPPLKPDSEAGYTYSAFSSPGSPSVELRKTLSRTGPDPLGRRYNPLQFIRNRKLRGRERRQLHPDVVDFEDIDRVKLWVDNVEQAASQQSYRQEDKVLLPPFIPDPTFRGSTEQPQEGGKKPSILLGKQKRPRMDWFTLPTEFLADAMWLEQDSHKSLIEDRNGNRIFPSPRSTSVINPRLSKDQTRPSMDRRRVSTAGSMAGGATFSEPRSNYSSEAESHRGRKKRHFLHSHREDSPERGKRLGWISRGRSSSSSGLSSSDDDMSARRKKHDRRLSTQDENIGPLERHMKTLLEDDARAESGLSPIISSPEKHWGASKAKAPALQRVASETESDVDPRGGARRATQRLTLISSNQAESRPSMDGLDSSVPNTPLSKTFSFGASSPPSRIASPDRSKSKRSKLPFFRSEGSSKAPKTDTLDFAPDSLSHKHPSGESAEPGRLSTDQPRRSNSLPRPALLKSHKTTDSLSSLASIQEGKISRGRREGKEKEPSSAVTRFFKDVGREGSKARKFIFKKDKPPEEADEDSSSDDGEMSSTSDTEEEMSKSVLKRRPKPASRTGTDAALSDASDMSERPQGYFLPTFKSAASQDMKRDPSAASSEHRRGRTRPSRFDRLAPPRLDTNVSRSSSPGVIQVHPMGNSTRAHSEGPISHSRSPSAVRRRMTKRLELPGAVGRAGLPPSELSHIPVQRKYSDRSPARPSPQRHWSITDENLSRRASAQRPCAAAAIIASNRTDIARIQALLLCSGIKAAELARRAHSIPDTPPPFLTRAAATATEQANDDASTLVPSAKHEILKHTRMVSSVARKEQHVLAARILASDLEAGSAALAAATERFRSLRIRALHARCEALRIDLADRLTPRCHACADDADAFTREVTSGAALAVKAVADRVDAMGRARRRRMRWVRRVGWMLLEWCVLGVMWWVWLVVVVVRTGLGAVRGVGRGVRWFLWLE</sequence>
<dbReference type="STRING" id="420778.A0A1S8B2W8"/>
<evidence type="ECO:0000313" key="3">
    <source>
        <dbReference type="EMBL" id="OMP81718.1"/>
    </source>
</evidence>
<feature type="region of interest" description="Disordered" evidence="1">
    <location>
        <begin position="648"/>
        <end position="1003"/>
    </location>
</feature>
<accession>A0A1S8B2W8</accession>
<name>A0A1S8B2W8_9PEZI</name>
<feature type="compositionally biased region" description="Basic and acidic residues" evidence="1">
    <location>
        <begin position="109"/>
        <end position="119"/>
    </location>
</feature>
<evidence type="ECO:0000313" key="4">
    <source>
        <dbReference type="Proteomes" id="UP000190776"/>
    </source>
</evidence>
<feature type="compositionally biased region" description="Basic and acidic residues" evidence="1">
    <location>
        <begin position="576"/>
        <end position="586"/>
    </location>
</feature>
<proteinExistence type="predicted"/>
<dbReference type="Proteomes" id="UP000190776">
    <property type="component" value="Unassembled WGS sequence"/>
</dbReference>
<feature type="compositionally biased region" description="Low complexity" evidence="1">
    <location>
        <begin position="592"/>
        <end position="604"/>
    </location>
</feature>
<dbReference type="PANTHER" id="PTHR38426">
    <property type="entry name" value="MAINTENANCE OF TELOMERE CAPPING PROTEIN 4"/>
    <property type="match status" value="1"/>
</dbReference>
<keyword evidence="2" id="KW-0812">Transmembrane</keyword>
<feature type="compositionally biased region" description="Basic and acidic residues" evidence="1">
    <location>
        <begin position="30"/>
        <end position="41"/>
    </location>
</feature>
<evidence type="ECO:0000256" key="2">
    <source>
        <dbReference type="SAM" id="Phobius"/>
    </source>
</evidence>
<feature type="compositionally biased region" description="Basic and acidic residues" evidence="1">
    <location>
        <begin position="842"/>
        <end position="865"/>
    </location>
</feature>
<feature type="transmembrane region" description="Helical" evidence="2">
    <location>
        <begin position="1252"/>
        <end position="1275"/>
    </location>
</feature>
<feature type="compositionally biased region" description="Acidic residues" evidence="1">
    <location>
        <begin position="866"/>
        <end position="877"/>
    </location>
</feature>
<feature type="region of interest" description="Disordered" evidence="1">
    <location>
        <begin position="448"/>
        <end position="471"/>
    </location>
</feature>
<reference evidence="3 4" key="1">
    <citation type="submission" date="2017-01" db="EMBL/GenBank/DDBJ databases">
        <title>Draft genome sequence of Diplodia seriata F98.1, a fungal species involved in grapevine trunk diseases.</title>
        <authorList>
            <person name="Robert-Siegwald G."/>
            <person name="Vallet J."/>
            <person name="Abou-Mansour E."/>
            <person name="Xu J."/>
            <person name="Rey P."/>
            <person name="Bertsch C."/>
            <person name="Rego C."/>
            <person name="Larignon P."/>
            <person name="Fontaine F."/>
            <person name="Lebrun M.-H."/>
        </authorList>
    </citation>
    <scope>NUCLEOTIDE SEQUENCE [LARGE SCALE GENOMIC DNA]</scope>
    <source>
        <strain evidence="3 4">F98.1</strain>
    </source>
</reference>
<feature type="compositionally biased region" description="Polar residues" evidence="1">
    <location>
        <begin position="713"/>
        <end position="731"/>
    </location>
</feature>
<feature type="region of interest" description="Disordered" evidence="1">
    <location>
        <begin position="1"/>
        <end position="177"/>
    </location>
</feature>
<gene>
    <name evidence="3" type="ORF">BK809_0002712</name>
</gene>
<feature type="compositionally biased region" description="Basic residues" evidence="1">
    <location>
        <begin position="566"/>
        <end position="575"/>
    </location>
</feature>
<feature type="compositionally biased region" description="Low complexity" evidence="1">
    <location>
        <begin position="15"/>
        <end position="29"/>
    </location>
</feature>
<dbReference type="PANTHER" id="PTHR38426:SF1">
    <property type="entry name" value="MAINTENANCE OF TELOMERE CAPPING PROTEIN 4"/>
    <property type="match status" value="1"/>
</dbReference>
<feature type="compositionally biased region" description="Polar residues" evidence="1">
    <location>
        <begin position="787"/>
        <end position="797"/>
    </location>
</feature>
<dbReference type="OrthoDB" id="5402622at2759"/>
<comment type="caution">
    <text evidence="3">The sequence shown here is derived from an EMBL/GenBank/DDBJ whole genome shotgun (WGS) entry which is preliminary data.</text>
</comment>
<keyword evidence="2" id="KW-1133">Transmembrane helix</keyword>
<feature type="region of interest" description="Disordered" evidence="1">
    <location>
        <begin position="505"/>
        <end position="632"/>
    </location>
</feature>
<organism evidence="3 4">
    <name type="scientific">Diplodia seriata</name>
    <dbReference type="NCBI Taxonomy" id="420778"/>
    <lineage>
        <taxon>Eukaryota</taxon>
        <taxon>Fungi</taxon>
        <taxon>Dikarya</taxon>
        <taxon>Ascomycota</taxon>
        <taxon>Pezizomycotina</taxon>
        <taxon>Dothideomycetes</taxon>
        <taxon>Dothideomycetes incertae sedis</taxon>
        <taxon>Botryosphaeriales</taxon>
        <taxon>Botryosphaeriaceae</taxon>
        <taxon>Diplodia</taxon>
    </lineage>
</organism>
<feature type="compositionally biased region" description="Basic and acidic residues" evidence="1">
    <location>
        <begin position="822"/>
        <end position="835"/>
    </location>
</feature>
<dbReference type="EMBL" id="MSZU01000115">
    <property type="protein sequence ID" value="OMP81718.1"/>
    <property type="molecule type" value="Genomic_DNA"/>
</dbReference>
<keyword evidence="2" id="KW-0472">Membrane</keyword>
<feature type="compositionally biased region" description="Polar residues" evidence="1">
    <location>
        <begin position="966"/>
        <end position="975"/>
    </location>
</feature>
<feature type="compositionally biased region" description="Low complexity" evidence="1">
    <location>
        <begin position="139"/>
        <end position="151"/>
    </location>
</feature>